<evidence type="ECO:0000256" key="5">
    <source>
        <dbReference type="ARBA" id="ARBA00023002"/>
    </source>
</evidence>
<dbReference type="Proteomes" id="UP000240996">
    <property type="component" value="Unassembled WGS sequence"/>
</dbReference>
<dbReference type="InterPro" id="IPR013786">
    <property type="entry name" value="AcylCoA_DH/ox_N"/>
</dbReference>
<dbReference type="Pfam" id="PF02771">
    <property type="entry name" value="Acyl-CoA_dh_N"/>
    <property type="match status" value="1"/>
</dbReference>
<evidence type="ECO:0000313" key="10">
    <source>
        <dbReference type="EMBL" id="PTM45697.1"/>
    </source>
</evidence>
<dbReference type="InterPro" id="IPR009075">
    <property type="entry name" value="AcylCo_DH/oxidase_C"/>
</dbReference>
<keyword evidence="4 6" id="KW-0274">FAD</keyword>
<accession>A0A2T4YQA6</accession>
<dbReference type="InterPro" id="IPR046373">
    <property type="entry name" value="Acyl-CoA_Oxase/DH_mid-dom_sf"/>
</dbReference>
<dbReference type="GO" id="GO:0050660">
    <property type="term" value="F:flavin adenine dinucleotide binding"/>
    <property type="evidence" value="ECO:0007669"/>
    <property type="project" value="InterPro"/>
</dbReference>
<reference evidence="10 11" key="1">
    <citation type="submission" date="2018-04" db="EMBL/GenBank/DDBJ databases">
        <title>Genomic Encyclopedia of Type Strains, Phase III (KMG-III): the genomes of soil and plant-associated and newly described type strains.</title>
        <authorList>
            <person name="Whitman W."/>
        </authorList>
    </citation>
    <scope>NUCLEOTIDE SEQUENCE [LARGE SCALE GENOMIC DNA]</scope>
    <source>
        <strain evidence="10 11">NW12</strain>
    </source>
</reference>
<comment type="similarity">
    <text evidence="2 6">Belongs to the acyl-CoA dehydrogenase family.</text>
</comment>
<evidence type="ECO:0000256" key="6">
    <source>
        <dbReference type="RuleBase" id="RU362125"/>
    </source>
</evidence>
<evidence type="ECO:0000313" key="11">
    <source>
        <dbReference type="Proteomes" id="UP000240996"/>
    </source>
</evidence>
<evidence type="ECO:0000259" key="9">
    <source>
        <dbReference type="Pfam" id="PF02771"/>
    </source>
</evidence>
<dbReference type="InterPro" id="IPR037069">
    <property type="entry name" value="AcylCoA_DH/ox_N_sf"/>
</dbReference>
<evidence type="ECO:0000256" key="2">
    <source>
        <dbReference type="ARBA" id="ARBA00009347"/>
    </source>
</evidence>
<keyword evidence="5 6" id="KW-0560">Oxidoreductase</keyword>
<feature type="domain" description="Acyl-CoA oxidase/dehydrogenase middle" evidence="8">
    <location>
        <begin position="123"/>
        <end position="197"/>
    </location>
</feature>
<dbReference type="PANTHER" id="PTHR43884:SF20">
    <property type="entry name" value="ACYL-COA DEHYDROGENASE FADE28"/>
    <property type="match status" value="1"/>
</dbReference>
<dbReference type="Gene3D" id="1.10.540.10">
    <property type="entry name" value="Acyl-CoA dehydrogenase/oxidase, N-terminal domain"/>
    <property type="match status" value="1"/>
</dbReference>
<dbReference type="CDD" id="cd00567">
    <property type="entry name" value="ACAD"/>
    <property type="match status" value="1"/>
</dbReference>
<organism evidence="10 11">
    <name type="scientific">Sphingomonas aerolata</name>
    <dbReference type="NCBI Taxonomy" id="185951"/>
    <lineage>
        <taxon>Bacteria</taxon>
        <taxon>Pseudomonadati</taxon>
        <taxon>Pseudomonadota</taxon>
        <taxon>Alphaproteobacteria</taxon>
        <taxon>Sphingomonadales</taxon>
        <taxon>Sphingomonadaceae</taxon>
        <taxon>Sphingomonas</taxon>
    </lineage>
</organism>
<dbReference type="Gene3D" id="2.40.110.10">
    <property type="entry name" value="Butyryl-CoA Dehydrogenase, subunit A, domain 2"/>
    <property type="match status" value="1"/>
</dbReference>
<dbReference type="EMBL" id="PZZN01000002">
    <property type="protein sequence ID" value="PTM45697.1"/>
    <property type="molecule type" value="Genomic_DNA"/>
</dbReference>
<sequence length="363" mass="37765">MNFEHSDDRRMLADTLVRALRDGYPIETRNAGAYGEAGYDPAVWQQLTELGIVSALFDEAAGGFGGSGFDIMVVFEALGRALVVEPFLGALMAGRALAAAGGHDAVLARIVSGETIAAFAHEDAQAPVTATPDGDGWTLSGTKAVVHQAGAASVFVVSVEQPGDPLVLLVPADAAGVSVRRYSVVEGGGAGEVTFDGVALGPDARIGTDGQGRAVVDAAIEAGLLALSAEALGAMAFVKEATLGYLRDRKQFGVPIGKFQALQHRMATVLLEIEQAQSAVINAAAAFDGDDATARARALAAAKYTIGRTGALVAEESIQLHGGIGMTWEYAVSHYAKRLVMIDHQLGDEDHHLQRYIDLAKAA</sequence>
<keyword evidence="3 6" id="KW-0285">Flavoprotein</keyword>
<dbReference type="Gene3D" id="1.20.140.10">
    <property type="entry name" value="Butyryl-CoA Dehydrogenase, subunit A, domain 3"/>
    <property type="match status" value="1"/>
</dbReference>
<protein>
    <submittedName>
        <fullName evidence="10">Alkylation response protein AidB-like acyl-CoA dehydrogenase</fullName>
    </submittedName>
</protein>
<evidence type="ECO:0000259" key="8">
    <source>
        <dbReference type="Pfam" id="PF02770"/>
    </source>
</evidence>
<dbReference type="InterPro" id="IPR006091">
    <property type="entry name" value="Acyl-CoA_Oxase/DH_mid-dom"/>
</dbReference>
<keyword evidence="11" id="KW-1185">Reference proteome</keyword>
<feature type="domain" description="Acyl-CoA dehydrogenase/oxidase C-terminal" evidence="7">
    <location>
        <begin position="210"/>
        <end position="338"/>
    </location>
</feature>
<feature type="domain" description="Acyl-CoA dehydrogenase/oxidase N-terminal" evidence="9">
    <location>
        <begin position="7"/>
        <end position="90"/>
    </location>
</feature>
<evidence type="ECO:0000256" key="4">
    <source>
        <dbReference type="ARBA" id="ARBA00022827"/>
    </source>
</evidence>
<dbReference type="SUPFAM" id="SSF47203">
    <property type="entry name" value="Acyl-CoA dehydrogenase C-terminal domain-like"/>
    <property type="match status" value="1"/>
</dbReference>
<gene>
    <name evidence="10" type="ORF">C8J24_1923</name>
</gene>
<dbReference type="SUPFAM" id="SSF56645">
    <property type="entry name" value="Acyl-CoA dehydrogenase NM domain-like"/>
    <property type="match status" value="1"/>
</dbReference>
<comment type="caution">
    <text evidence="10">The sequence shown here is derived from an EMBL/GenBank/DDBJ whole genome shotgun (WGS) entry which is preliminary data.</text>
</comment>
<evidence type="ECO:0000256" key="3">
    <source>
        <dbReference type="ARBA" id="ARBA00022630"/>
    </source>
</evidence>
<dbReference type="GO" id="GO:0003995">
    <property type="term" value="F:acyl-CoA dehydrogenase activity"/>
    <property type="evidence" value="ECO:0007669"/>
    <property type="project" value="TreeGrafter"/>
</dbReference>
<dbReference type="InterPro" id="IPR036250">
    <property type="entry name" value="AcylCo_DH-like_C"/>
</dbReference>
<dbReference type="Pfam" id="PF00441">
    <property type="entry name" value="Acyl-CoA_dh_1"/>
    <property type="match status" value="1"/>
</dbReference>
<name>A0A2T4YQA6_9SPHN</name>
<evidence type="ECO:0000259" key="7">
    <source>
        <dbReference type="Pfam" id="PF00441"/>
    </source>
</evidence>
<dbReference type="AlphaFoldDB" id="A0A2T4YQA6"/>
<evidence type="ECO:0000256" key="1">
    <source>
        <dbReference type="ARBA" id="ARBA00001974"/>
    </source>
</evidence>
<dbReference type="Pfam" id="PF02770">
    <property type="entry name" value="Acyl-CoA_dh_M"/>
    <property type="match status" value="1"/>
</dbReference>
<dbReference type="PANTHER" id="PTHR43884">
    <property type="entry name" value="ACYL-COA DEHYDROGENASE"/>
    <property type="match status" value="1"/>
</dbReference>
<dbReference type="InterPro" id="IPR009100">
    <property type="entry name" value="AcylCoA_DH/oxidase_NM_dom_sf"/>
</dbReference>
<dbReference type="RefSeq" id="WP_107931975.1">
    <property type="nucleotide sequence ID" value="NZ_PZZN01000002.1"/>
</dbReference>
<comment type="cofactor">
    <cofactor evidence="1 6">
        <name>FAD</name>
        <dbReference type="ChEBI" id="CHEBI:57692"/>
    </cofactor>
</comment>
<proteinExistence type="inferred from homology"/>